<name>A0A1M7DSC1_9FIRM</name>
<dbReference type="SUPFAM" id="SSF53474">
    <property type="entry name" value="alpha/beta-Hydrolases"/>
    <property type="match status" value="1"/>
</dbReference>
<proteinExistence type="predicted"/>
<gene>
    <name evidence="3" type="ORF">SAMN02745136_05771</name>
</gene>
<reference evidence="3 4" key="1">
    <citation type="submission" date="2016-11" db="EMBL/GenBank/DDBJ databases">
        <authorList>
            <person name="Jaros S."/>
            <person name="Januszkiewicz K."/>
            <person name="Wedrychowicz H."/>
        </authorList>
    </citation>
    <scope>NUCLEOTIDE SEQUENCE [LARGE SCALE GENOMIC DNA]</scope>
    <source>
        <strain evidence="3 4">DSM 15929</strain>
    </source>
</reference>
<dbReference type="STRING" id="1121322.SAMN02745136_05771"/>
<dbReference type="Gene3D" id="3.40.50.1820">
    <property type="entry name" value="alpha/beta hydrolase"/>
    <property type="match status" value="1"/>
</dbReference>
<dbReference type="EMBL" id="FRAC01000063">
    <property type="protein sequence ID" value="SHL82411.1"/>
    <property type="molecule type" value="Genomic_DNA"/>
</dbReference>
<dbReference type="PANTHER" id="PTHR48081">
    <property type="entry name" value="AB HYDROLASE SUPERFAMILY PROTEIN C4A8.06C"/>
    <property type="match status" value="1"/>
</dbReference>
<dbReference type="InterPro" id="IPR050300">
    <property type="entry name" value="GDXG_lipolytic_enzyme"/>
</dbReference>
<keyword evidence="1" id="KW-0378">Hydrolase</keyword>
<accession>A0A1M7DSC1</accession>
<dbReference type="PANTHER" id="PTHR48081:SF13">
    <property type="entry name" value="ALPHA_BETA HYDROLASE"/>
    <property type="match status" value="1"/>
</dbReference>
<evidence type="ECO:0000259" key="2">
    <source>
        <dbReference type="Pfam" id="PF20434"/>
    </source>
</evidence>
<dbReference type="Proteomes" id="UP000184386">
    <property type="component" value="Unassembled WGS sequence"/>
</dbReference>
<evidence type="ECO:0000256" key="1">
    <source>
        <dbReference type="ARBA" id="ARBA00022801"/>
    </source>
</evidence>
<dbReference type="InterPro" id="IPR029058">
    <property type="entry name" value="AB_hydrolase_fold"/>
</dbReference>
<dbReference type="OrthoDB" id="24847at2"/>
<protein>
    <submittedName>
        <fullName evidence="3">Acetyl esterase/lipase</fullName>
    </submittedName>
</protein>
<evidence type="ECO:0000313" key="3">
    <source>
        <dbReference type="EMBL" id="SHL82411.1"/>
    </source>
</evidence>
<dbReference type="InterPro" id="IPR049492">
    <property type="entry name" value="BD-FAE-like_dom"/>
</dbReference>
<dbReference type="AlphaFoldDB" id="A0A1M7DSC1"/>
<dbReference type="RefSeq" id="WP_073280625.1">
    <property type="nucleotide sequence ID" value="NZ_FRAC01000063.1"/>
</dbReference>
<keyword evidence="4" id="KW-1185">Reference proteome</keyword>
<dbReference type="Pfam" id="PF20434">
    <property type="entry name" value="BD-FAE"/>
    <property type="match status" value="1"/>
</dbReference>
<sequence length="284" mass="32644">MENYTVQKLKITCDEIEWLYAPDEEYVNYEGCKRYLQMIFPYRRTWEKNEKFPLVLFIPGSAWHKQEMYNNIPQYTHIAERGIFFAAMQYRESDIAVFPAQIYDVHNAMNYLIENAEKLHIDTERIFFAGNSSGGHIALLASFAMAHGLYSNQCIFPYTIKGVIAESAPADLMLCQSESLPPWMKTRPTADLLGVGSVKDNKALAVKASCEMYITKEVNLPPVLLLHGDQDSIVSVDQSRRLYKILKDNHKTVTYYELEGVNHGGAAFWTDDLIDYIEKFIQNP</sequence>
<evidence type="ECO:0000313" key="4">
    <source>
        <dbReference type="Proteomes" id="UP000184386"/>
    </source>
</evidence>
<organism evidence="3 4">
    <name type="scientific">Anaerocolumna jejuensis DSM 15929</name>
    <dbReference type="NCBI Taxonomy" id="1121322"/>
    <lineage>
        <taxon>Bacteria</taxon>
        <taxon>Bacillati</taxon>
        <taxon>Bacillota</taxon>
        <taxon>Clostridia</taxon>
        <taxon>Lachnospirales</taxon>
        <taxon>Lachnospiraceae</taxon>
        <taxon>Anaerocolumna</taxon>
    </lineage>
</organism>
<dbReference type="GO" id="GO:0016787">
    <property type="term" value="F:hydrolase activity"/>
    <property type="evidence" value="ECO:0007669"/>
    <property type="project" value="UniProtKB-KW"/>
</dbReference>
<feature type="domain" description="BD-FAE-like" evidence="2">
    <location>
        <begin position="48"/>
        <end position="245"/>
    </location>
</feature>